<feature type="transmembrane region" description="Helical" evidence="1">
    <location>
        <begin position="98"/>
        <end position="123"/>
    </location>
</feature>
<dbReference type="EMBL" id="BAAALF010000186">
    <property type="protein sequence ID" value="GAA1267887.1"/>
    <property type="molecule type" value="Genomic_DNA"/>
</dbReference>
<evidence type="ECO:0008006" key="4">
    <source>
        <dbReference type="Google" id="ProtNLM"/>
    </source>
</evidence>
<organism evidence="2 3">
    <name type="scientific">Kitasatospora nipponensis</name>
    <dbReference type="NCBI Taxonomy" id="258049"/>
    <lineage>
        <taxon>Bacteria</taxon>
        <taxon>Bacillati</taxon>
        <taxon>Actinomycetota</taxon>
        <taxon>Actinomycetes</taxon>
        <taxon>Kitasatosporales</taxon>
        <taxon>Streptomycetaceae</taxon>
        <taxon>Kitasatospora</taxon>
    </lineage>
</organism>
<feature type="transmembrane region" description="Helical" evidence="1">
    <location>
        <begin position="130"/>
        <end position="149"/>
    </location>
</feature>
<feature type="transmembrane region" description="Helical" evidence="1">
    <location>
        <begin position="51"/>
        <end position="71"/>
    </location>
</feature>
<evidence type="ECO:0000313" key="2">
    <source>
        <dbReference type="EMBL" id="GAA1267887.1"/>
    </source>
</evidence>
<name>A0ABN1WYQ2_9ACTN</name>
<protein>
    <recommendedName>
        <fullName evidence="4">DoxX-like protein</fullName>
    </recommendedName>
</protein>
<accession>A0ABN1WYQ2</accession>
<dbReference type="Proteomes" id="UP001500037">
    <property type="component" value="Unassembled WGS sequence"/>
</dbReference>
<sequence>MKPYARAALWTALAVQAIWFVTQGSDAFGVCVLVALGAFAALSGRHPGTGVAVRVLMAADFLLSVGARFGAFGGPDTPGVTWGDFAHFTSYTRQVASFLPAALAPVLAVLATIAELGFALALLSGFQLRHAARGAACLLASFGISMTISLPVADQFHYCVFALAAAMLALSTVDRHPLSLDNALTRARARREANPVGRTLPCGKIT</sequence>
<proteinExistence type="predicted"/>
<keyword evidence="1" id="KW-0472">Membrane</keyword>
<dbReference type="RefSeq" id="WP_344445796.1">
    <property type="nucleotide sequence ID" value="NZ_BAAALF010000186.1"/>
</dbReference>
<evidence type="ECO:0000313" key="3">
    <source>
        <dbReference type="Proteomes" id="UP001500037"/>
    </source>
</evidence>
<keyword evidence="1" id="KW-1133">Transmembrane helix</keyword>
<keyword evidence="3" id="KW-1185">Reference proteome</keyword>
<comment type="caution">
    <text evidence="2">The sequence shown here is derived from an EMBL/GenBank/DDBJ whole genome shotgun (WGS) entry which is preliminary data.</text>
</comment>
<gene>
    <name evidence="2" type="ORF">GCM10009665_65790</name>
</gene>
<reference evidence="2 3" key="1">
    <citation type="journal article" date="2019" name="Int. J. Syst. Evol. Microbiol.">
        <title>The Global Catalogue of Microorganisms (GCM) 10K type strain sequencing project: providing services to taxonomists for standard genome sequencing and annotation.</title>
        <authorList>
            <consortium name="The Broad Institute Genomics Platform"/>
            <consortium name="The Broad Institute Genome Sequencing Center for Infectious Disease"/>
            <person name="Wu L."/>
            <person name="Ma J."/>
        </authorList>
    </citation>
    <scope>NUCLEOTIDE SEQUENCE [LARGE SCALE GENOMIC DNA]</scope>
    <source>
        <strain evidence="2 3">JCM 13004</strain>
    </source>
</reference>
<evidence type="ECO:0000256" key="1">
    <source>
        <dbReference type="SAM" id="Phobius"/>
    </source>
</evidence>
<keyword evidence="1" id="KW-0812">Transmembrane</keyword>